<evidence type="ECO:0000256" key="1">
    <source>
        <dbReference type="SAM" id="SignalP"/>
    </source>
</evidence>
<feature type="signal peptide" evidence="1">
    <location>
        <begin position="1"/>
        <end position="17"/>
    </location>
</feature>
<proteinExistence type="predicted"/>
<reference evidence="2" key="1">
    <citation type="submission" date="2018-02" db="EMBL/GenBank/DDBJ databases">
        <title>Rhizophora mucronata_Transcriptome.</title>
        <authorList>
            <person name="Meera S.P."/>
            <person name="Sreeshan A."/>
            <person name="Augustine A."/>
        </authorList>
    </citation>
    <scope>NUCLEOTIDE SEQUENCE</scope>
    <source>
        <tissue evidence="2">Leaf</tissue>
    </source>
</reference>
<dbReference type="EMBL" id="GGEC01057060">
    <property type="protein sequence ID" value="MBX37544.1"/>
    <property type="molecule type" value="Transcribed_RNA"/>
</dbReference>
<sequence length="60" mass="6872">MCLGLILWLRMLLVLEALVLKSSIILVKGMPSQFHRGWSNCMGNRSRRWHEQHLGAPSLS</sequence>
<feature type="chain" id="PRO_5015198181" evidence="1">
    <location>
        <begin position="18"/>
        <end position="60"/>
    </location>
</feature>
<protein>
    <submittedName>
        <fullName evidence="2">Uncharacterized protein</fullName>
    </submittedName>
</protein>
<organism evidence="2">
    <name type="scientific">Rhizophora mucronata</name>
    <name type="common">Asiatic mangrove</name>
    <dbReference type="NCBI Taxonomy" id="61149"/>
    <lineage>
        <taxon>Eukaryota</taxon>
        <taxon>Viridiplantae</taxon>
        <taxon>Streptophyta</taxon>
        <taxon>Embryophyta</taxon>
        <taxon>Tracheophyta</taxon>
        <taxon>Spermatophyta</taxon>
        <taxon>Magnoliopsida</taxon>
        <taxon>eudicotyledons</taxon>
        <taxon>Gunneridae</taxon>
        <taxon>Pentapetalae</taxon>
        <taxon>rosids</taxon>
        <taxon>fabids</taxon>
        <taxon>Malpighiales</taxon>
        <taxon>Rhizophoraceae</taxon>
        <taxon>Rhizophora</taxon>
    </lineage>
</organism>
<keyword evidence="1" id="KW-0732">Signal</keyword>
<accession>A0A2P2N4Y5</accession>
<name>A0A2P2N4Y5_RHIMU</name>
<evidence type="ECO:0000313" key="2">
    <source>
        <dbReference type="EMBL" id="MBX37544.1"/>
    </source>
</evidence>
<dbReference type="AlphaFoldDB" id="A0A2P2N4Y5"/>